<dbReference type="Gene3D" id="3.20.20.450">
    <property type="entry name" value="EAL domain"/>
    <property type="match status" value="1"/>
</dbReference>
<dbReference type="SUPFAM" id="SSF141868">
    <property type="entry name" value="EAL domain-like"/>
    <property type="match status" value="1"/>
</dbReference>
<dbReference type="CDD" id="cd01949">
    <property type="entry name" value="GGDEF"/>
    <property type="match status" value="1"/>
</dbReference>
<dbReference type="InterPro" id="IPR050706">
    <property type="entry name" value="Cyclic-di-GMP_PDE-like"/>
</dbReference>
<keyword evidence="1" id="KW-1133">Transmembrane helix</keyword>
<evidence type="ECO:0000256" key="1">
    <source>
        <dbReference type="SAM" id="Phobius"/>
    </source>
</evidence>
<dbReference type="EMBL" id="VANU01000002">
    <property type="protein sequence ID" value="TLP39403.1"/>
    <property type="molecule type" value="Genomic_DNA"/>
</dbReference>
<dbReference type="SMART" id="SM00267">
    <property type="entry name" value="GGDEF"/>
    <property type="match status" value="1"/>
</dbReference>
<evidence type="ECO:0000313" key="5">
    <source>
        <dbReference type="Proteomes" id="UP000308901"/>
    </source>
</evidence>
<feature type="transmembrane region" description="Helical" evidence="1">
    <location>
        <begin position="157"/>
        <end position="176"/>
    </location>
</feature>
<dbReference type="InterPro" id="IPR000160">
    <property type="entry name" value="GGDEF_dom"/>
</dbReference>
<dbReference type="SUPFAM" id="SSF55073">
    <property type="entry name" value="Nucleotide cyclase"/>
    <property type="match status" value="1"/>
</dbReference>
<keyword evidence="5" id="KW-1185">Reference proteome</keyword>
<dbReference type="OrthoDB" id="9777298at2"/>
<dbReference type="Pfam" id="PF00990">
    <property type="entry name" value="GGDEF"/>
    <property type="match status" value="1"/>
</dbReference>
<feature type="domain" description="EAL" evidence="2">
    <location>
        <begin position="410"/>
        <end position="662"/>
    </location>
</feature>
<dbReference type="Gene3D" id="3.30.70.270">
    <property type="match status" value="1"/>
</dbReference>
<organism evidence="4 5">
    <name type="scientific">Arcobacter arenosus</name>
    <dbReference type="NCBI Taxonomy" id="2576037"/>
    <lineage>
        <taxon>Bacteria</taxon>
        <taxon>Pseudomonadati</taxon>
        <taxon>Campylobacterota</taxon>
        <taxon>Epsilonproteobacteria</taxon>
        <taxon>Campylobacterales</taxon>
        <taxon>Arcobacteraceae</taxon>
        <taxon>Arcobacter</taxon>
    </lineage>
</organism>
<dbReference type="CDD" id="cd01948">
    <property type="entry name" value="EAL"/>
    <property type="match status" value="1"/>
</dbReference>
<dbReference type="Pfam" id="PF00563">
    <property type="entry name" value="EAL"/>
    <property type="match status" value="1"/>
</dbReference>
<evidence type="ECO:0000259" key="3">
    <source>
        <dbReference type="PROSITE" id="PS50887"/>
    </source>
</evidence>
<dbReference type="RefSeq" id="WP_138151986.1">
    <property type="nucleotide sequence ID" value="NZ_VANU01000002.1"/>
</dbReference>
<dbReference type="Gene3D" id="6.10.340.10">
    <property type="match status" value="1"/>
</dbReference>
<dbReference type="PROSITE" id="PS50883">
    <property type="entry name" value="EAL"/>
    <property type="match status" value="1"/>
</dbReference>
<proteinExistence type="predicted"/>
<dbReference type="PANTHER" id="PTHR33121">
    <property type="entry name" value="CYCLIC DI-GMP PHOSPHODIESTERASE PDEF"/>
    <property type="match status" value="1"/>
</dbReference>
<evidence type="ECO:0000259" key="2">
    <source>
        <dbReference type="PROSITE" id="PS50883"/>
    </source>
</evidence>
<feature type="domain" description="GGDEF" evidence="3">
    <location>
        <begin position="266"/>
        <end position="399"/>
    </location>
</feature>
<dbReference type="InterPro" id="IPR029787">
    <property type="entry name" value="Nucleotide_cyclase"/>
</dbReference>
<sequence>MWNKFSIKIQLIIIISLVVVAVEVATMFFVLKIQKEENNKNAIIEAKAITKSLNNDFVKYILNPSADLLSDISFRLKAFQNIKSMLVFDEANNAIYKYGTIDKESTKKYLKDSNTFFTQDSLYIKNNLVVDNYNFGYTILDVDLTSFKMRQEQITNTILVIFPFALIFGSFLAIFFSKSYTKPFLNLLEAMKKSDPTKDNIKYIKTNASNEIKDIFQGFNTQMEQISCASKKLQFQANHDQLTGIYNRFYMDKTIEETLKDANNTKGNNAFLIDLDQFKLINDSVGNEAGDNLLKMLVNHYKQILPKDALFGRIDGDSFSVLLKNSSKEFGKQFLQKSLEALSDFRFSHNNETHSVSASIALVHFKAFEFTLNELLKAVTVSLYTAKQKGRNKSHIYDKSDEKTKQVSIEIDTAKRIKEALGNGPARFELFAQDIVPLQYESDKIGYEILIRMWDKDNNFISPDKFLGAAERYQLMSAIDSYVLWTYLETVTKNKKHINKLHSAHINLAGSSLNNPDFQAKVKEAIEYFDFPWEKLELEITESSAIGSFNMANEFISYLKSKKIGLALDDFGTGMASFEYLKSMPFDVVKIDGSFVKDMHNDPTDKAVIKYIQEIASLKNQETVAEYVETKEDVEELRKIGVTYGQGYYLGKPRALSSWLEE</sequence>
<evidence type="ECO:0000313" key="4">
    <source>
        <dbReference type="EMBL" id="TLP39403.1"/>
    </source>
</evidence>
<gene>
    <name evidence="4" type="ORF">FDK22_05905</name>
</gene>
<reference evidence="4 5" key="1">
    <citation type="submission" date="2019-05" db="EMBL/GenBank/DDBJ databases">
        <title>Arcobacter sp. nov., isolated from sea sediment.</title>
        <authorList>
            <person name="Kim W."/>
        </authorList>
    </citation>
    <scope>NUCLEOTIDE SEQUENCE [LARGE SCALE GENOMIC DNA]</scope>
    <source>
        <strain evidence="4 5">CAU 1517</strain>
    </source>
</reference>
<accession>A0A5R8Y2B2</accession>
<keyword evidence="1" id="KW-0812">Transmembrane</keyword>
<name>A0A5R8Y2B2_9BACT</name>
<dbReference type="PANTHER" id="PTHR33121:SF23">
    <property type="entry name" value="CYCLIC DI-GMP PHOSPHODIESTERASE PDEB"/>
    <property type="match status" value="1"/>
</dbReference>
<dbReference type="InterPro" id="IPR043128">
    <property type="entry name" value="Rev_trsase/Diguanyl_cyclase"/>
</dbReference>
<dbReference type="AlphaFoldDB" id="A0A5R8Y2B2"/>
<protein>
    <submittedName>
        <fullName evidence="4">EAL domain-containing protein</fullName>
    </submittedName>
</protein>
<dbReference type="SMART" id="SM00052">
    <property type="entry name" value="EAL"/>
    <property type="match status" value="1"/>
</dbReference>
<comment type="caution">
    <text evidence="4">The sequence shown here is derived from an EMBL/GenBank/DDBJ whole genome shotgun (WGS) entry which is preliminary data.</text>
</comment>
<dbReference type="Proteomes" id="UP000308901">
    <property type="component" value="Unassembled WGS sequence"/>
</dbReference>
<keyword evidence="1" id="KW-0472">Membrane</keyword>
<dbReference type="InterPro" id="IPR035919">
    <property type="entry name" value="EAL_sf"/>
</dbReference>
<dbReference type="GO" id="GO:0071111">
    <property type="term" value="F:cyclic-guanylate-specific phosphodiesterase activity"/>
    <property type="evidence" value="ECO:0007669"/>
    <property type="project" value="InterPro"/>
</dbReference>
<dbReference type="PROSITE" id="PS50887">
    <property type="entry name" value="GGDEF"/>
    <property type="match status" value="1"/>
</dbReference>
<dbReference type="NCBIfam" id="TIGR00254">
    <property type="entry name" value="GGDEF"/>
    <property type="match status" value="1"/>
</dbReference>
<dbReference type="InterPro" id="IPR001633">
    <property type="entry name" value="EAL_dom"/>
</dbReference>
<feature type="transmembrane region" description="Helical" evidence="1">
    <location>
        <begin position="12"/>
        <end position="31"/>
    </location>
</feature>